<feature type="domain" description="Cupin type-2" evidence="1">
    <location>
        <begin position="40"/>
        <end position="103"/>
    </location>
</feature>
<dbReference type="InterPro" id="IPR014710">
    <property type="entry name" value="RmlC-like_jellyroll"/>
</dbReference>
<dbReference type="KEGG" id="strr:EKD16_06170"/>
<evidence type="ECO:0000313" key="2">
    <source>
        <dbReference type="EMBL" id="QBI53033.1"/>
    </source>
</evidence>
<dbReference type="RefSeq" id="WP_242677253.1">
    <property type="nucleotide sequence ID" value="NZ_CP036455.1"/>
</dbReference>
<evidence type="ECO:0000259" key="1">
    <source>
        <dbReference type="Pfam" id="PF07883"/>
    </source>
</evidence>
<dbReference type="SUPFAM" id="SSF51182">
    <property type="entry name" value="RmlC-like cupins"/>
    <property type="match status" value="1"/>
</dbReference>
<dbReference type="AlphaFoldDB" id="A0A4P6PY52"/>
<dbReference type="InterPro" id="IPR013096">
    <property type="entry name" value="Cupin_2"/>
</dbReference>
<dbReference type="Gene3D" id="2.60.120.10">
    <property type="entry name" value="Jelly Rolls"/>
    <property type="match status" value="1"/>
</dbReference>
<organism evidence="2 3">
    <name type="scientific">Streptomonospora litoralis</name>
    <dbReference type="NCBI Taxonomy" id="2498135"/>
    <lineage>
        <taxon>Bacteria</taxon>
        <taxon>Bacillati</taxon>
        <taxon>Actinomycetota</taxon>
        <taxon>Actinomycetes</taxon>
        <taxon>Streptosporangiales</taxon>
        <taxon>Nocardiopsidaceae</taxon>
        <taxon>Streptomonospora</taxon>
    </lineage>
</organism>
<keyword evidence="3" id="KW-1185">Reference proteome</keyword>
<reference evidence="2 3" key="1">
    <citation type="submission" date="2019-02" db="EMBL/GenBank/DDBJ databases">
        <authorList>
            <person name="Khodamoradi S."/>
            <person name="Hahnke R.L."/>
            <person name="Kaempfer P."/>
            <person name="Schumann P."/>
            <person name="Rohde M."/>
            <person name="Steinert M."/>
            <person name="Luzhetskyy A."/>
            <person name="Wink J."/>
            <person name="Ruckert C."/>
        </authorList>
    </citation>
    <scope>NUCLEOTIDE SEQUENCE [LARGE SCALE GENOMIC DNA]</scope>
    <source>
        <strain evidence="2 3">M2</strain>
    </source>
</reference>
<dbReference type="Proteomes" id="UP000292235">
    <property type="component" value="Chromosome"/>
</dbReference>
<dbReference type="Pfam" id="PF07883">
    <property type="entry name" value="Cupin_2"/>
    <property type="match status" value="1"/>
</dbReference>
<proteinExistence type="predicted"/>
<accession>A0A4P6PY52</accession>
<sequence length="266" mass="28109">MTAPEAAAAGHVDAVPGFPGGTAVSHLRVYDWPTPDGLAGGSPHLHTASTEGYVVVRGEGALETLSSAGYTRTALEPGTLLWFTPGTVHRLVNVSGDLELLVVMQNAGLPEAGDAVLTYPPDVLGDAAAYARATAIPAWTEFPDAESAYAAMAAAARQRRDLAVEGYLRLRDRVRREGPGALDDLYEAAVGLVRDKAAGWHHHWERGPHRQAEATRGHIADLAEGEGAHLHESAVYTADHPPGPARRNGMCGMLQVWDLDGARPVG</sequence>
<name>A0A4P6PY52_9ACTN</name>
<dbReference type="InterPro" id="IPR011051">
    <property type="entry name" value="RmlC_Cupin_sf"/>
</dbReference>
<evidence type="ECO:0000313" key="3">
    <source>
        <dbReference type="Proteomes" id="UP000292235"/>
    </source>
</evidence>
<gene>
    <name evidence="2" type="ORF">EKD16_06170</name>
</gene>
<dbReference type="EMBL" id="CP036455">
    <property type="protein sequence ID" value="QBI53033.1"/>
    <property type="molecule type" value="Genomic_DNA"/>
</dbReference>
<protein>
    <submittedName>
        <fullName evidence="2">Cupin domain protein</fullName>
    </submittedName>
</protein>